<dbReference type="PANTHER" id="PTHR33969:SF2">
    <property type="entry name" value="SEGREGATION AND CONDENSATION PROTEIN A"/>
    <property type="match status" value="1"/>
</dbReference>
<evidence type="ECO:0000256" key="3">
    <source>
        <dbReference type="SAM" id="MobiDB-lite"/>
    </source>
</evidence>
<evidence type="ECO:0000256" key="2">
    <source>
        <dbReference type="HAMAP-Rule" id="MF_01805"/>
    </source>
</evidence>
<dbReference type="Gene3D" id="1.10.10.580">
    <property type="entry name" value="Structural maintenance of chromosome 1. Chain E"/>
    <property type="match status" value="1"/>
</dbReference>
<evidence type="ECO:0000313" key="5">
    <source>
        <dbReference type="Proteomes" id="UP000179243"/>
    </source>
</evidence>
<comment type="subcellular location">
    <subcellularLocation>
        <location evidence="2">Cytoplasm</location>
    </subcellularLocation>
    <text evidence="2">Associated with two foci at the outer edges of the nucleoid region in young cells, and at four foci within both cell halves in older cells.</text>
</comment>
<dbReference type="GO" id="GO:0005737">
    <property type="term" value="C:cytoplasm"/>
    <property type="evidence" value="ECO:0007669"/>
    <property type="project" value="UniProtKB-SubCell"/>
</dbReference>
<dbReference type="EMBL" id="MFYX01000075">
    <property type="protein sequence ID" value="OGK04090.1"/>
    <property type="molecule type" value="Genomic_DNA"/>
</dbReference>
<gene>
    <name evidence="2" type="primary">scpA</name>
    <name evidence="4" type="ORF">A2519_19490</name>
</gene>
<organism evidence="4 5">
    <name type="scientific">Candidatus Raymondbacteria bacterium RIFOXYD12_FULL_49_13</name>
    <dbReference type="NCBI Taxonomy" id="1817890"/>
    <lineage>
        <taxon>Bacteria</taxon>
        <taxon>Raymondiibacteriota</taxon>
    </lineage>
</organism>
<dbReference type="Pfam" id="PF02616">
    <property type="entry name" value="SMC_ScpA"/>
    <property type="match status" value="1"/>
</dbReference>
<name>A0A1F7FBN3_UNCRA</name>
<reference evidence="4 5" key="1">
    <citation type="journal article" date="2016" name="Nat. Commun.">
        <title>Thousands of microbial genomes shed light on interconnected biogeochemical processes in an aquifer system.</title>
        <authorList>
            <person name="Anantharaman K."/>
            <person name="Brown C.T."/>
            <person name="Hug L.A."/>
            <person name="Sharon I."/>
            <person name="Castelle C.J."/>
            <person name="Probst A.J."/>
            <person name="Thomas B.C."/>
            <person name="Singh A."/>
            <person name="Wilkins M.J."/>
            <person name="Karaoz U."/>
            <person name="Brodie E.L."/>
            <person name="Williams K.H."/>
            <person name="Hubbard S.S."/>
            <person name="Banfield J.F."/>
        </authorList>
    </citation>
    <scope>NUCLEOTIDE SEQUENCE [LARGE SCALE GENOMIC DNA]</scope>
</reference>
<keyword evidence="2" id="KW-0159">Chromosome partition</keyword>
<dbReference type="Gene3D" id="6.10.250.2410">
    <property type="match status" value="1"/>
</dbReference>
<dbReference type="InterPro" id="IPR003768">
    <property type="entry name" value="ScpA"/>
</dbReference>
<keyword evidence="2" id="KW-0132">Cell division</keyword>
<keyword evidence="2" id="KW-0963">Cytoplasm</keyword>
<protein>
    <recommendedName>
        <fullName evidence="1 2">Segregation and condensation protein A</fullName>
    </recommendedName>
</protein>
<dbReference type="HAMAP" id="MF_01805">
    <property type="entry name" value="ScpA"/>
    <property type="match status" value="1"/>
</dbReference>
<sequence length="267" mass="30626">MENYEVTLDLFKGPLDLLLYLVRKDEISVRDIEISRITDQYLGYIEIMKSLNLTIAGEFLVMATVLMRLKAAELLPQDERAAGAEGDDFIDREKLIRQIEEYERYKKAADKLRRLEDENLGTFYRAGPEHVAFSHEDFLAQKDVEIYDLLVAFKAVMEEAKKELVYYMEADNVTIDDRIEHIMAIIADKRQCLFSGLFLDDRRKIVIVVTFMAMLELIKMGHIGFRQEGDLAEISIYERDPDEIGDLGPALHAPLPEEPPEPGPGPV</sequence>
<comment type="function">
    <text evidence="2">Participates in chromosomal partition during cell division. May act via the formation of a condensin-like complex containing Smc and ScpB that pull DNA away from mid-cell into both cell halves.</text>
</comment>
<dbReference type="GO" id="GO:0006260">
    <property type="term" value="P:DNA replication"/>
    <property type="evidence" value="ECO:0007669"/>
    <property type="project" value="UniProtKB-UniRule"/>
</dbReference>
<proteinExistence type="inferred from homology"/>
<accession>A0A1F7FBN3</accession>
<dbReference type="InterPro" id="IPR023093">
    <property type="entry name" value="ScpA-like_C"/>
</dbReference>
<dbReference type="GO" id="GO:0007059">
    <property type="term" value="P:chromosome segregation"/>
    <property type="evidence" value="ECO:0007669"/>
    <property type="project" value="UniProtKB-UniRule"/>
</dbReference>
<evidence type="ECO:0000256" key="1">
    <source>
        <dbReference type="ARBA" id="ARBA00044777"/>
    </source>
</evidence>
<dbReference type="GO" id="GO:0051301">
    <property type="term" value="P:cell division"/>
    <property type="evidence" value="ECO:0007669"/>
    <property type="project" value="UniProtKB-KW"/>
</dbReference>
<dbReference type="PANTHER" id="PTHR33969">
    <property type="entry name" value="SEGREGATION AND CONDENSATION PROTEIN A"/>
    <property type="match status" value="1"/>
</dbReference>
<feature type="region of interest" description="Disordered" evidence="3">
    <location>
        <begin position="242"/>
        <end position="267"/>
    </location>
</feature>
<dbReference type="Proteomes" id="UP000179243">
    <property type="component" value="Unassembled WGS sequence"/>
</dbReference>
<keyword evidence="2" id="KW-0131">Cell cycle</keyword>
<comment type="similarity">
    <text evidence="2">Belongs to the ScpA family.</text>
</comment>
<comment type="subunit">
    <text evidence="2">Component of a cohesin-like complex composed of ScpA, ScpB and the Smc homodimer, in which ScpA and ScpB bind to the head domain of Smc. The presence of the three proteins is required for the association of the complex with DNA.</text>
</comment>
<comment type="caution">
    <text evidence="4">The sequence shown here is derived from an EMBL/GenBank/DDBJ whole genome shotgun (WGS) entry which is preliminary data.</text>
</comment>
<dbReference type="AlphaFoldDB" id="A0A1F7FBN3"/>
<evidence type="ECO:0000313" key="4">
    <source>
        <dbReference type="EMBL" id="OGK04090.1"/>
    </source>
</evidence>